<dbReference type="Proteomes" id="UP000231328">
    <property type="component" value="Unassembled WGS sequence"/>
</dbReference>
<accession>A0AAP8GFN5</accession>
<reference evidence="1 2" key="1">
    <citation type="submission" date="2017-07" db="EMBL/GenBank/DDBJ databases">
        <title>Draft genome sequence of Enterobacter cloacae ST128, a clinical strain coproducing KPC-2 and NDM-1 carbapenemases.</title>
        <authorList>
            <person name="Li X."/>
        </authorList>
    </citation>
    <scope>NUCLEOTIDE SEQUENCE [LARGE SCALE GENOMIC DNA]</scope>
    <source>
        <strain evidence="1 2">HBY</strain>
    </source>
</reference>
<organism evidence="1 2">
    <name type="scientific">Enterobacter hormaechei</name>
    <dbReference type="NCBI Taxonomy" id="158836"/>
    <lineage>
        <taxon>Bacteria</taxon>
        <taxon>Pseudomonadati</taxon>
        <taxon>Pseudomonadota</taxon>
        <taxon>Gammaproteobacteria</taxon>
        <taxon>Enterobacterales</taxon>
        <taxon>Enterobacteriaceae</taxon>
        <taxon>Enterobacter</taxon>
        <taxon>Enterobacter cloacae complex</taxon>
    </lineage>
</organism>
<feature type="non-terminal residue" evidence="1">
    <location>
        <position position="53"/>
    </location>
</feature>
<dbReference type="EMBL" id="NMVR01000397">
    <property type="protein sequence ID" value="PJG36304.1"/>
    <property type="molecule type" value="Genomic_DNA"/>
</dbReference>
<dbReference type="AlphaFoldDB" id="A0AAP8GFN5"/>
<comment type="caution">
    <text evidence="1">The sequence shown here is derived from an EMBL/GenBank/DDBJ whole genome shotgun (WGS) entry which is preliminary data.</text>
</comment>
<evidence type="ECO:0000313" key="1">
    <source>
        <dbReference type="EMBL" id="PJG36304.1"/>
    </source>
</evidence>
<sequence length="53" mass="6185">MCTQNDDTMEQIWIDKANQFGVAVTWKDNSIIGFVMRPLINYDAIKNETTLKY</sequence>
<name>A0AAP8GFN5_9ENTR</name>
<protein>
    <submittedName>
        <fullName evidence="1">Peptidase M23</fullName>
    </submittedName>
</protein>
<proteinExistence type="predicted"/>
<gene>
    <name evidence="1" type="ORF">CGZ54_29195</name>
</gene>
<evidence type="ECO:0000313" key="2">
    <source>
        <dbReference type="Proteomes" id="UP000231328"/>
    </source>
</evidence>